<keyword evidence="6" id="KW-0540">Nuclease</keyword>
<dbReference type="GO" id="GO:0016020">
    <property type="term" value="C:membrane"/>
    <property type="evidence" value="ECO:0007669"/>
    <property type="project" value="GOC"/>
</dbReference>
<reference evidence="6 7" key="1">
    <citation type="submission" date="2018-02" db="EMBL/GenBank/DDBJ databases">
        <title>Genomic Encyclopedia of Archaeal and Bacterial Type Strains, Phase II (KMG-II): from individual species to whole genera.</title>
        <authorList>
            <person name="Goeker M."/>
        </authorList>
    </citation>
    <scope>NUCLEOTIDE SEQUENCE [LARGE SCALE GENOMIC DNA]</scope>
    <source>
        <strain evidence="6 7">DSM 22857</strain>
    </source>
</reference>
<dbReference type="InterPro" id="IPR004843">
    <property type="entry name" value="Calcineurin-like_PHP"/>
</dbReference>
<dbReference type="GO" id="GO:0008758">
    <property type="term" value="F:UDP-2,3-diacylglucosamine hydrolase activity"/>
    <property type="evidence" value="ECO:0007669"/>
    <property type="project" value="TreeGrafter"/>
</dbReference>
<dbReference type="SUPFAM" id="SSF56300">
    <property type="entry name" value="Metallo-dependent phosphatases"/>
    <property type="match status" value="1"/>
</dbReference>
<dbReference type="InterPro" id="IPR029052">
    <property type="entry name" value="Metallo-depent_PP-like"/>
</dbReference>
<dbReference type="GO" id="GO:0004527">
    <property type="term" value="F:exonuclease activity"/>
    <property type="evidence" value="ECO:0007669"/>
    <property type="project" value="UniProtKB-KW"/>
</dbReference>
<feature type="compositionally biased region" description="Low complexity" evidence="3">
    <location>
        <begin position="1"/>
        <end position="19"/>
    </location>
</feature>
<keyword evidence="6" id="KW-0269">Exonuclease</keyword>
<feature type="domain" description="Calcineurin-like phosphoesterase" evidence="5">
    <location>
        <begin position="262"/>
        <end position="433"/>
    </location>
</feature>
<feature type="transmembrane region" description="Helical" evidence="4">
    <location>
        <begin position="140"/>
        <end position="160"/>
    </location>
</feature>
<organism evidence="6 7">
    <name type="scientific">Kineococcus xinjiangensis</name>
    <dbReference type="NCBI Taxonomy" id="512762"/>
    <lineage>
        <taxon>Bacteria</taxon>
        <taxon>Bacillati</taxon>
        <taxon>Actinomycetota</taxon>
        <taxon>Actinomycetes</taxon>
        <taxon>Kineosporiales</taxon>
        <taxon>Kineosporiaceae</taxon>
        <taxon>Kineococcus</taxon>
    </lineage>
</organism>
<evidence type="ECO:0000259" key="5">
    <source>
        <dbReference type="Pfam" id="PF00149"/>
    </source>
</evidence>
<keyword evidence="4" id="KW-1133">Transmembrane helix</keyword>
<evidence type="ECO:0000256" key="3">
    <source>
        <dbReference type="SAM" id="MobiDB-lite"/>
    </source>
</evidence>
<sequence>MSEHQPAAAEGAAAGDVAAPPAPAGPARHRLRRVLAWCGLIAVSALGAAVGAALAPGTTTYVGPLQTQVHVRPSLSPGIHIDLPPAGQVAFDTHWAPVLVTAQITSVDLDAASRLLRSPQQFLALEVTAADAVRAATLRAAAYSGACSLAGAAAAGLLVYRGARRTAQTTGASLAVVLVLGTVTAATFDAAALSQPRFTGLLSRAPYIVTNTRNALDRLESYRSGLSQIVRDVSSLYAVSANLPVQGGATPGQAGLGQDVTTVLHISDVHLNPLAYDLAQSLLGQFDVDAVVDTGDVTTWGSALESTTLQRIGALGVPYVFVRGNHDSQGTADAVAQQPGAVVLDGGEPVEVAGLRFAGIGDPRFTPASEGELAEGGELEVMQEATERFAATIEEWDEAHPDDPVDVAVLHNPSAPEPLHGRVPLVLAGHLHKRSTTLDEDTRTRLMVQGTTGGGGLSSAALVRFSDGEPLPMSATLLHFARSGERAGRLVAYDEVTVGGLGLASVQLRRTVVDRAQEPAVVASAAPAVTSTGDVDGATP</sequence>
<keyword evidence="4" id="KW-0812">Transmembrane</keyword>
<evidence type="ECO:0000256" key="1">
    <source>
        <dbReference type="ARBA" id="ARBA00022723"/>
    </source>
</evidence>
<accession>A0A2S6ICX4</accession>
<comment type="caution">
    <text evidence="6">The sequence shown here is derived from an EMBL/GenBank/DDBJ whole genome shotgun (WGS) entry which is preliminary data.</text>
</comment>
<dbReference type="GO" id="GO:0046872">
    <property type="term" value="F:metal ion binding"/>
    <property type="evidence" value="ECO:0007669"/>
    <property type="project" value="UniProtKB-KW"/>
</dbReference>
<keyword evidence="2" id="KW-0378">Hydrolase</keyword>
<dbReference type="EMBL" id="PTJD01000017">
    <property type="protein sequence ID" value="PPK92072.1"/>
    <property type="molecule type" value="Genomic_DNA"/>
</dbReference>
<dbReference type="InterPro" id="IPR051158">
    <property type="entry name" value="Metallophosphoesterase_sf"/>
</dbReference>
<feature type="transmembrane region" description="Helical" evidence="4">
    <location>
        <begin position="172"/>
        <end position="193"/>
    </location>
</feature>
<gene>
    <name evidence="6" type="ORF">CLV92_11735</name>
</gene>
<dbReference type="GO" id="GO:0009245">
    <property type="term" value="P:lipid A biosynthetic process"/>
    <property type="evidence" value="ECO:0007669"/>
    <property type="project" value="TreeGrafter"/>
</dbReference>
<dbReference type="OrthoDB" id="5241348at2"/>
<dbReference type="AlphaFoldDB" id="A0A2S6ICX4"/>
<protein>
    <submittedName>
        <fullName evidence="6">DNA repair exonuclease SbcCD nuclease subunit</fullName>
    </submittedName>
</protein>
<evidence type="ECO:0000313" key="6">
    <source>
        <dbReference type="EMBL" id="PPK92072.1"/>
    </source>
</evidence>
<keyword evidence="4" id="KW-0472">Membrane</keyword>
<dbReference type="Pfam" id="PF00149">
    <property type="entry name" value="Metallophos"/>
    <property type="match status" value="1"/>
</dbReference>
<dbReference type="Gene3D" id="3.60.21.10">
    <property type="match status" value="1"/>
</dbReference>
<keyword evidence="7" id="KW-1185">Reference proteome</keyword>
<dbReference type="PANTHER" id="PTHR31302:SF31">
    <property type="entry name" value="PHOSPHODIESTERASE YAEI"/>
    <property type="match status" value="1"/>
</dbReference>
<evidence type="ECO:0000313" key="7">
    <source>
        <dbReference type="Proteomes" id="UP000239485"/>
    </source>
</evidence>
<keyword evidence="1" id="KW-0479">Metal-binding</keyword>
<dbReference type="RefSeq" id="WP_146099648.1">
    <property type="nucleotide sequence ID" value="NZ_PTJD01000017.1"/>
</dbReference>
<feature type="transmembrane region" description="Helical" evidence="4">
    <location>
        <begin position="34"/>
        <end position="55"/>
    </location>
</feature>
<name>A0A2S6ICX4_9ACTN</name>
<dbReference type="Proteomes" id="UP000239485">
    <property type="component" value="Unassembled WGS sequence"/>
</dbReference>
<proteinExistence type="predicted"/>
<feature type="region of interest" description="Disordered" evidence="3">
    <location>
        <begin position="1"/>
        <end position="25"/>
    </location>
</feature>
<evidence type="ECO:0000256" key="4">
    <source>
        <dbReference type="SAM" id="Phobius"/>
    </source>
</evidence>
<dbReference type="PANTHER" id="PTHR31302">
    <property type="entry name" value="TRANSMEMBRANE PROTEIN WITH METALLOPHOSPHOESTERASE DOMAIN-RELATED"/>
    <property type="match status" value="1"/>
</dbReference>
<evidence type="ECO:0000256" key="2">
    <source>
        <dbReference type="ARBA" id="ARBA00022801"/>
    </source>
</evidence>